<keyword evidence="2" id="KW-0677">Repeat</keyword>
<evidence type="ECO:0008006" key="5">
    <source>
        <dbReference type="Google" id="ProtNLM"/>
    </source>
</evidence>
<dbReference type="SUPFAM" id="SSF50978">
    <property type="entry name" value="WD40 repeat-like"/>
    <property type="match status" value="1"/>
</dbReference>
<dbReference type="GO" id="GO:0030991">
    <property type="term" value="C:intraciliary transport particle A"/>
    <property type="evidence" value="ECO:0007669"/>
    <property type="project" value="TreeGrafter"/>
</dbReference>
<evidence type="ECO:0000256" key="1">
    <source>
        <dbReference type="ARBA" id="ARBA00022574"/>
    </source>
</evidence>
<dbReference type="OrthoDB" id="1906554at2759"/>
<gene>
    <name evidence="3" type="ORF">CBR_g968</name>
</gene>
<keyword evidence="4" id="KW-1185">Reference proteome</keyword>
<dbReference type="InterPro" id="IPR039857">
    <property type="entry name" value="Ift122/121"/>
</dbReference>
<dbReference type="GO" id="GO:0061512">
    <property type="term" value="P:protein localization to cilium"/>
    <property type="evidence" value="ECO:0007669"/>
    <property type="project" value="TreeGrafter"/>
</dbReference>
<dbReference type="GO" id="GO:1905515">
    <property type="term" value="P:non-motile cilium assembly"/>
    <property type="evidence" value="ECO:0007669"/>
    <property type="project" value="TreeGrafter"/>
</dbReference>
<dbReference type="PANTHER" id="PTHR12764:SF4">
    <property type="entry name" value="INTRAFLAGELLAR TRANSPORT PROTEIN 122 HOMOLOG"/>
    <property type="match status" value="1"/>
</dbReference>
<name>A0A388KCW3_CHABU</name>
<dbReference type="InterPro" id="IPR015943">
    <property type="entry name" value="WD40/YVTN_repeat-like_dom_sf"/>
</dbReference>
<keyword evidence="1" id="KW-0853">WD repeat</keyword>
<dbReference type="STRING" id="69332.A0A388KCW3"/>
<dbReference type="PANTHER" id="PTHR12764">
    <property type="entry name" value="WD REPEAT DOMAIN-RELATED"/>
    <property type="match status" value="1"/>
</dbReference>
<dbReference type="AlphaFoldDB" id="A0A388KCW3"/>
<evidence type="ECO:0000313" key="3">
    <source>
        <dbReference type="EMBL" id="GBG67847.1"/>
    </source>
</evidence>
<dbReference type="Proteomes" id="UP000265515">
    <property type="component" value="Unassembled WGS sequence"/>
</dbReference>
<evidence type="ECO:0000313" key="4">
    <source>
        <dbReference type="Proteomes" id="UP000265515"/>
    </source>
</evidence>
<sequence>MGGVGAWVGMGQNQNGIGMGVGSGKNHAEKGGMGEILSASWTNDGQYLALGHYNGHVSIRDKQGAEQVLIERTAPVWTLQWNPSRDELHDVLCVGCWDRTLSFYKLNGMQVGKDREVDFDPCSVAFFSDGEFLCAGGTDKKVEIAYVVGSLSVCPPLVARRCAAGAVVVVTPVAGHNTAVDAIAVAGDLKAVVAASFCLGAAGAGIAPAVLVAAGEVGLHILSFVGCVVDAAVAGPVSAFVVAGVAGATVVAAGSPDVGFGAIVHDAAAVPPEAVAVVAGDALAAVRTAGALVQLGPGGGAPVWAYSGY</sequence>
<proteinExistence type="predicted"/>
<protein>
    <recommendedName>
        <fullName evidence="5">Anaphase-promoting complex subunit 4 WD40 domain-containing protein</fullName>
    </recommendedName>
</protein>
<dbReference type="Gramene" id="GBG67847">
    <property type="protein sequence ID" value="GBG67847"/>
    <property type="gene ID" value="CBR_g968"/>
</dbReference>
<organism evidence="3 4">
    <name type="scientific">Chara braunii</name>
    <name type="common">Braun's stonewort</name>
    <dbReference type="NCBI Taxonomy" id="69332"/>
    <lineage>
        <taxon>Eukaryota</taxon>
        <taxon>Viridiplantae</taxon>
        <taxon>Streptophyta</taxon>
        <taxon>Charophyceae</taxon>
        <taxon>Charales</taxon>
        <taxon>Characeae</taxon>
        <taxon>Chara</taxon>
    </lineage>
</organism>
<dbReference type="GO" id="GO:0035721">
    <property type="term" value="P:intraciliary retrograde transport"/>
    <property type="evidence" value="ECO:0007669"/>
    <property type="project" value="TreeGrafter"/>
</dbReference>
<dbReference type="InterPro" id="IPR036322">
    <property type="entry name" value="WD40_repeat_dom_sf"/>
</dbReference>
<accession>A0A388KCW3</accession>
<reference evidence="3 4" key="1">
    <citation type="journal article" date="2018" name="Cell">
        <title>The Chara Genome: Secondary Complexity and Implications for Plant Terrestrialization.</title>
        <authorList>
            <person name="Nishiyama T."/>
            <person name="Sakayama H."/>
            <person name="Vries J.D."/>
            <person name="Buschmann H."/>
            <person name="Saint-Marcoux D."/>
            <person name="Ullrich K.K."/>
            <person name="Haas F.B."/>
            <person name="Vanderstraeten L."/>
            <person name="Becker D."/>
            <person name="Lang D."/>
            <person name="Vosolsobe S."/>
            <person name="Rombauts S."/>
            <person name="Wilhelmsson P.K.I."/>
            <person name="Janitza P."/>
            <person name="Kern R."/>
            <person name="Heyl A."/>
            <person name="Rumpler F."/>
            <person name="Villalobos L.I.A.C."/>
            <person name="Clay J.M."/>
            <person name="Skokan R."/>
            <person name="Toyoda A."/>
            <person name="Suzuki Y."/>
            <person name="Kagoshima H."/>
            <person name="Schijlen E."/>
            <person name="Tajeshwar N."/>
            <person name="Catarino B."/>
            <person name="Hetherington A.J."/>
            <person name="Saltykova A."/>
            <person name="Bonnot C."/>
            <person name="Breuninger H."/>
            <person name="Symeonidi A."/>
            <person name="Radhakrishnan G.V."/>
            <person name="Van Nieuwerburgh F."/>
            <person name="Deforce D."/>
            <person name="Chang C."/>
            <person name="Karol K.G."/>
            <person name="Hedrich R."/>
            <person name="Ulvskov P."/>
            <person name="Glockner G."/>
            <person name="Delwiche C.F."/>
            <person name="Petrasek J."/>
            <person name="Van de Peer Y."/>
            <person name="Friml J."/>
            <person name="Beilby M."/>
            <person name="Dolan L."/>
            <person name="Kohara Y."/>
            <person name="Sugano S."/>
            <person name="Fujiyama A."/>
            <person name="Delaux P.-M."/>
            <person name="Quint M."/>
            <person name="TheiBen G."/>
            <person name="Hagemann M."/>
            <person name="Harholt J."/>
            <person name="Dunand C."/>
            <person name="Zachgo S."/>
            <person name="Langdale J."/>
            <person name="Maumus F."/>
            <person name="Straeten D.V.D."/>
            <person name="Gould S.B."/>
            <person name="Rensing S.A."/>
        </authorList>
    </citation>
    <scope>NUCLEOTIDE SEQUENCE [LARGE SCALE GENOMIC DNA]</scope>
    <source>
        <strain evidence="3 4">S276</strain>
    </source>
</reference>
<dbReference type="EMBL" id="BFEA01000093">
    <property type="protein sequence ID" value="GBG67847.1"/>
    <property type="molecule type" value="Genomic_DNA"/>
</dbReference>
<evidence type="ECO:0000256" key="2">
    <source>
        <dbReference type="ARBA" id="ARBA00022737"/>
    </source>
</evidence>
<comment type="caution">
    <text evidence="3">The sequence shown here is derived from an EMBL/GenBank/DDBJ whole genome shotgun (WGS) entry which is preliminary data.</text>
</comment>
<dbReference type="GO" id="GO:0097730">
    <property type="term" value="C:non-motile cilium"/>
    <property type="evidence" value="ECO:0007669"/>
    <property type="project" value="TreeGrafter"/>
</dbReference>
<dbReference type="Gene3D" id="2.130.10.10">
    <property type="entry name" value="YVTN repeat-like/Quinoprotein amine dehydrogenase"/>
    <property type="match status" value="1"/>
</dbReference>